<gene>
    <name evidence="1" type="ORF">UFOVP454_32</name>
</gene>
<evidence type="ECO:0000313" key="1">
    <source>
        <dbReference type="EMBL" id="CAB4144415.1"/>
    </source>
</evidence>
<reference evidence="1" key="1">
    <citation type="submission" date="2020-04" db="EMBL/GenBank/DDBJ databases">
        <authorList>
            <person name="Chiriac C."/>
            <person name="Salcher M."/>
            <person name="Ghai R."/>
            <person name="Kavagutti S V."/>
        </authorList>
    </citation>
    <scope>NUCLEOTIDE SEQUENCE</scope>
</reference>
<name>A0A6J5MBI4_9CAUD</name>
<proteinExistence type="predicted"/>
<organism evidence="1">
    <name type="scientific">uncultured Caudovirales phage</name>
    <dbReference type="NCBI Taxonomy" id="2100421"/>
    <lineage>
        <taxon>Viruses</taxon>
        <taxon>Duplodnaviria</taxon>
        <taxon>Heunggongvirae</taxon>
        <taxon>Uroviricota</taxon>
        <taxon>Caudoviricetes</taxon>
        <taxon>Peduoviridae</taxon>
        <taxon>Maltschvirus</taxon>
        <taxon>Maltschvirus maltsch</taxon>
    </lineage>
</organism>
<protein>
    <submittedName>
        <fullName evidence="1">Uncharacterized protein</fullName>
    </submittedName>
</protein>
<accession>A0A6J5MBI4</accession>
<sequence length="79" mass="8700">MRVLKSYQTAGGKEIQVFIDPKTAHCKIQFVPGGELPQELAGLYTSAAMADIAVNAYLLRSADKKDKKEEKVAFTPKED</sequence>
<dbReference type="EMBL" id="LR796440">
    <property type="protein sequence ID" value="CAB4144415.1"/>
    <property type="molecule type" value="Genomic_DNA"/>
</dbReference>